<dbReference type="SUPFAM" id="SSF141868">
    <property type="entry name" value="EAL domain-like"/>
    <property type="match status" value="1"/>
</dbReference>
<comment type="caution">
    <text evidence="2">The sequence shown here is derived from an EMBL/GenBank/DDBJ whole genome shotgun (WGS) entry which is preliminary data.</text>
</comment>
<sequence>MPTAASNLRASISKSPKLPSTDLERARVIADAFRSAGIGISLDDFGTGYSSLMHLHSMPLTKIKIDRSFVTNIEDDPASVKIVRSLIRMADDMGLDCIVEGIETKAEMATICDLGGRFIQGYHISRPLTAADARAFAEGARASLAS</sequence>
<dbReference type="InterPro" id="IPR050706">
    <property type="entry name" value="Cyclic-di-GMP_PDE-like"/>
</dbReference>
<protein>
    <submittedName>
        <fullName evidence="2">EAL domain-containing protein</fullName>
    </submittedName>
</protein>
<evidence type="ECO:0000313" key="3">
    <source>
        <dbReference type="Proteomes" id="UP000435138"/>
    </source>
</evidence>
<dbReference type="AlphaFoldDB" id="A0A6A8A2W2"/>
<proteinExistence type="predicted"/>
<dbReference type="PANTHER" id="PTHR33121:SF71">
    <property type="entry name" value="OXYGEN SENSOR PROTEIN DOSP"/>
    <property type="match status" value="1"/>
</dbReference>
<feature type="domain" description="EAL" evidence="1">
    <location>
        <begin position="1"/>
        <end position="141"/>
    </location>
</feature>
<reference evidence="2 3" key="1">
    <citation type="submission" date="2019-11" db="EMBL/GenBank/DDBJ databases">
        <title>Genome analysis of Rhizobacterium cereale a novel genus and species isolated from maize roots in North Spain.</title>
        <authorList>
            <person name="Menendez E."/>
            <person name="Flores-Felix J.D."/>
            <person name="Ramirez-Bahena M.-H."/>
            <person name="Igual J.M."/>
            <person name="Garcia-Fraile P."/>
            <person name="Peix A."/>
            <person name="Velazquez E."/>
        </authorList>
    </citation>
    <scope>NUCLEOTIDE SEQUENCE [LARGE SCALE GENOMIC DNA]</scope>
    <source>
        <strain evidence="2 3">RZME27</strain>
    </source>
</reference>
<name>A0A6A8A2W2_9HYPH</name>
<dbReference type="CDD" id="cd01948">
    <property type="entry name" value="EAL"/>
    <property type="match status" value="1"/>
</dbReference>
<dbReference type="InterPro" id="IPR001633">
    <property type="entry name" value="EAL_dom"/>
</dbReference>
<dbReference type="Proteomes" id="UP000435138">
    <property type="component" value="Unassembled WGS sequence"/>
</dbReference>
<dbReference type="PROSITE" id="PS50883">
    <property type="entry name" value="EAL"/>
    <property type="match status" value="1"/>
</dbReference>
<accession>A0A6A8A2W2</accession>
<dbReference type="EMBL" id="WIXI01000026">
    <property type="protein sequence ID" value="MQY45203.1"/>
    <property type="molecule type" value="Genomic_DNA"/>
</dbReference>
<dbReference type="PANTHER" id="PTHR33121">
    <property type="entry name" value="CYCLIC DI-GMP PHOSPHODIESTERASE PDEF"/>
    <property type="match status" value="1"/>
</dbReference>
<evidence type="ECO:0000313" key="2">
    <source>
        <dbReference type="EMBL" id="MQY45203.1"/>
    </source>
</evidence>
<organism evidence="2 3">
    <name type="scientific">Endobacterium cereale</name>
    <dbReference type="NCBI Taxonomy" id="2663029"/>
    <lineage>
        <taxon>Bacteria</taxon>
        <taxon>Pseudomonadati</taxon>
        <taxon>Pseudomonadota</taxon>
        <taxon>Alphaproteobacteria</taxon>
        <taxon>Hyphomicrobiales</taxon>
        <taxon>Rhizobiaceae</taxon>
        <taxon>Endobacterium</taxon>
    </lineage>
</organism>
<dbReference type="GO" id="GO:0071111">
    <property type="term" value="F:cyclic-guanylate-specific phosphodiesterase activity"/>
    <property type="evidence" value="ECO:0007669"/>
    <property type="project" value="InterPro"/>
</dbReference>
<gene>
    <name evidence="2" type="ORF">GAO09_03865</name>
</gene>
<dbReference type="Pfam" id="PF00563">
    <property type="entry name" value="EAL"/>
    <property type="match status" value="1"/>
</dbReference>
<dbReference type="Gene3D" id="3.20.20.450">
    <property type="entry name" value="EAL domain"/>
    <property type="match status" value="1"/>
</dbReference>
<keyword evidence="3" id="KW-1185">Reference proteome</keyword>
<evidence type="ECO:0000259" key="1">
    <source>
        <dbReference type="PROSITE" id="PS50883"/>
    </source>
</evidence>
<dbReference type="InterPro" id="IPR035919">
    <property type="entry name" value="EAL_sf"/>
</dbReference>
<dbReference type="SMART" id="SM00052">
    <property type="entry name" value="EAL"/>
    <property type="match status" value="1"/>
</dbReference>